<keyword evidence="1" id="KW-0547">Nucleotide-binding</keyword>
<dbReference type="InterPro" id="IPR001650">
    <property type="entry name" value="Helicase_C-like"/>
</dbReference>
<name>A0A2S0CSD8_9CAUD</name>
<keyword evidence="2" id="KW-0378">Hydrolase</keyword>
<dbReference type="Gene3D" id="3.30.780.20">
    <property type="match status" value="1"/>
</dbReference>
<dbReference type="SMART" id="SM00490">
    <property type="entry name" value="HELICc"/>
    <property type="match status" value="1"/>
</dbReference>
<feature type="domain" description="Helicase ATP-binding" evidence="5">
    <location>
        <begin position="128"/>
        <end position="385"/>
    </location>
</feature>
<evidence type="ECO:0000256" key="4">
    <source>
        <dbReference type="ARBA" id="ARBA00022840"/>
    </source>
</evidence>
<dbReference type="InterPro" id="IPR027417">
    <property type="entry name" value="P-loop_NTPase"/>
</dbReference>
<dbReference type="SMART" id="SM00487">
    <property type="entry name" value="DEXDc"/>
    <property type="match status" value="1"/>
</dbReference>
<dbReference type="Gene3D" id="3.40.50.300">
    <property type="entry name" value="P-loop containing nucleotide triphosphate hydrolases"/>
    <property type="match status" value="3"/>
</dbReference>
<dbReference type="Pfam" id="PF00271">
    <property type="entry name" value="Helicase_C"/>
    <property type="match status" value="1"/>
</dbReference>
<feature type="domain" description="Helicase C-terminal" evidence="6">
    <location>
        <begin position="434"/>
        <end position="591"/>
    </location>
</feature>
<dbReference type="SUPFAM" id="SSF52540">
    <property type="entry name" value="P-loop containing nucleoside triphosphate hydrolases"/>
    <property type="match status" value="2"/>
</dbReference>
<dbReference type="PANTHER" id="PTHR11274">
    <property type="entry name" value="RAD25/XP-B DNA REPAIR HELICASE"/>
    <property type="match status" value="1"/>
</dbReference>
<evidence type="ECO:0000313" key="7">
    <source>
        <dbReference type="EMBL" id="AQN32563.1"/>
    </source>
</evidence>
<dbReference type="EMBL" id="KX987999">
    <property type="protein sequence ID" value="AQN32563.1"/>
    <property type="molecule type" value="Genomic_DNA"/>
</dbReference>
<organism evidence="7 8">
    <name type="scientific">Bacillus phage BCP12</name>
    <dbReference type="NCBI Taxonomy" id="1913122"/>
    <lineage>
        <taxon>Viruses</taxon>
        <taxon>Duplodnaviria</taxon>
        <taxon>Heunggongvirae</taxon>
        <taxon>Uroviricota</taxon>
        <taxon>Caudoviricetes</taxon>
        <taxon>Herelleviridae</taxon>
        <taxon>Bastillevirinae</taxon>
        <taxon>Tsarbombavirus</taxon>
        <taxon>Tsarbombavirus BCP78</taxon>
    </lineage>
</organism>
<dbReference type="PROSITE" id="PS51192">
    <property type="entry name" value="HELICASE_ATP_BIND_1"/>
    <property type="match status" value="1"/>
</dbReference>
<evidence type="ECO:0000313" key="8">
    <source>
        <dbReference type="Proteomes" id="UP000246806"/>
    </source>
</evidence>
<dbReference type="PANTHER" id="PTHR11274:SF0">
    <property type="entry name" value="GENERAL TRANSCRIPTION AND DNA REPAIR FACTOR IIH HELICASE SUBUNIT XPB"/>
    <property type="match status" value="1"/>
</dbReference>
<gene>
    <name evidence="7" type="ORF">BCP12_151</name>
</gene>
<keyword evidence="3 7" id="KW-0347">Helicase</keyword>
<dbReference type="Proteomes" id="UP000246806">
    <property type="component" value="Genome"/>
</dbReference>
<evidence type="ECO:0000256" key="2">
    <source>
        <dbReference type="ARBA" id="ARBA00022801"/>
    </source>
</evidence>
<protein>
    <submittedName>
        <fullName evidence="7">Putative helicase</fullName>
    </submittedName>
</protein>
<dbReference type="PROSITE" id="PS51194">
    <property type="entry name" value="HELICASE_CTER"/>
    <property type="match status" value="1"/>
</dbReference>
<evidence type="ECO:0000256" key="1">
    <source>
        <dbReference type="ARBA" id="ARBA00022741"/>
    </source>
</evidence>
<dbReference type="InterPro" id="IPR006935">
    <property type="entry name" value="Helicase/UvrB_N"/>
</dbReference>
<dbReference type="InterPro" id="IPR049430">
    <property type="entry name" value="UvsW_N_sf"/>
</dbReference>
<evidence type="ECO:0000259" key="6">
    <source>
        <dbReference type="PROSITE" id="PS51194"/>
    </source>
</evidence>
<keyword evidence="4" id="KW-0067">ATP-binding</keyword>
<dbReference type="GO" id="GO:0004386">
    <property type="term" value="F:helicase activity"/>
    <property type="evidence" value="ECO:0007669"/>
    <property type="project" value="UniProtKB-KW"/>
</dbReference>
<sequence>MKVIVDIMYTHVDFQGNTLLREKVQAMMHIKMGIKEDSAFHSPSYKAGHWDGITDFYDKKEDKFLTGLLPQFMDGMRALKDQYPMLAYEIEDVRPPQIMHHDSMDEQIVLGNGDEEPITLRPYQYNAVKKALESQVQILNLATNAGKTECASGIMQQLMPHVKRGERLAFFCNSKEIFHQGAERVRKRLNLKEKDIGKIGDGKFDIKNKKIVFVMIPTLASALKDPKKGISFTPKERVIKFIAEEITPKFRNTVNTRQLIRNYLKNCNLDTRVWKDSEEQLMYIAYDQRFTDKGAQMQLNKYVVEFDKIMEKKNKKKYKKFKEVKEFMESVRVAIQDEAHEINGATVFDTMTQLPNAQYRIALTGTVDQKNKMLWQRMQCVYGSDLFKVSNEYLIGQGVSSKPVIRMIPISEPRDIELVGNYLEAYKKGITENDARNRIIAQTASWYLRNRPGGVLISVNHIEHGERIQKILKEEFGFDSDFTHGSLDMEDRDEYLRRFSTKESRVLIASSILDQGVDIKSIGMLLMSGGNKSLRQNLQRIGRGLRLNGIDGNTVLVFDFYDMTNKHLLSHSKERLKIYQNESFDVKMLGE</sequence>
<dbReference type="GO" id="GO:0016787">
    <property type="term" value="F:hydrolase activity"/>
    <property type="evidence" value="ECO:0007669"/>
    <property type="project" value="UniProtKB-KW"/>
</dbReference>
<reference evidence="7 8" key="1">
    <citation type="submission" date="2016-10" db="EMBL/GenBank/DDBJ databases">
        <title>Complete Genome Sequence of Bacillus Phage BCP12.</title>
        <authorList>
            <person name="Ghosh K."/>
            <person name="Kim K.-P."/>
        </authorList>
    </citation>
    <scope>NUCLEOTIDE SEQUENCE [LARGE SCALE GENOMIC DNA]</scope>
</reference>
<dbReference type="InterPro" id="IPR014001">
    <property type="entry name" value="Helicase_ATP-bd"/>
</dbReference>
<dbReference type="GO" id="GO:0005524">
    <property type="term" value="F:ATP binding"/>
    <property type="evidence" value="ECO:0007669"/>
    <property type="project" value="UniProtKB-KW"/>
</dbReference>
<proteinExistence type="predicted"/>
<dbReference type="InterPro" id="IPR050615">
    <property type="entry name" value="ATP-dep_DNA_Helicase"/>
</dbReference>
<dbReference type="Pfam" id="PF04851">
    <property type="entry name" value="ResIII"/>
    <property type="match status" value="1"/>
</dbReference>
<evidence type="ECO:0000256" key="3">
    <source>
        <dbReference type="ARBA" id="ARBA00022806"/>
    </source>
</evidence>
<dbReference type="GO" id="GO:0003677">
    <property type="term" value="F:DNA binding"/>
    <property type="evidence" value="ECO:0007669"/>
    <property type="project" value="InterPro"/>
</dbReference>
<accession>A0A2S0CSD8</accession>
<evidence type="ECO:0000259" key="5">
    <source>
        <dbReference type="PROSITE" id="PS51192"/>
    </source>
</evidence>